<dbReference type="AlphaFoldDB" id="A0A9X3XKG7"/>
<evidence type="ECO:0000313" key="1">
    <source>
        <dbReference type="EMBL" id="MDC4239314.1"/>
    </source>
</evidence>
<comment type="caution">
    <text evidence="1">The sequence shown here is derived from an EMBL/GenBank/DDBJ whole genome shotgun (WGS) entry which is preliminary data.</text>
</comment>
<name>A0A9X3XKG7_9CLOT</name>
<organism evidence="1 2">
    <name type="scientific">Clostridium tertium</name>
    <dbReference type="NCBI Taxonomy" id="1559"/>
    <lineage>
        <taxon>Bacteria</taxon>
        <taxon>Bacillati</taxon>
        <taxon>Bacillota</taxon>
        <taxon>Clostridia</taxon>
        <taxon>Eubacteriales</taxon>
        <taxon>Clostridiaceae</taxon>
        <taxon>Clostridium</taxon>
    </lineage>
</organism>
<reference evidence="1" key="1">
    <citation type="submission" date="2022-05" db="EMBL/GenBank/DDBJ databases">
        <title>Draft genome sequence of Clostridium tertium strain CP3 isolated from Peru.</title>
        <authorList>
            <person name="Hurtado R."/>
            <person name="Lima L."/>
            <person name="Sousa T."/>
            <person name="Jaiswal A.K."/>
            <person name="Tiwari S."/>
            <person name="Maturrano L."/>
            <person name="Brenig B."/>
            <person name="Azevedo V."/>
        </authorList>
    </citation>
    <scope>NUCLEOTIDE SEQUENCE</scope>
    <source>
        <strain evidence="1">CP3</strain>
    </source>
</reference>
<keyword evidence="2" id="KW-1185">Reference proteome</keyword>
<dbReference type="RefSeq" id="WP_008681537.1">
    <property type="nucleotide sequence ID" value="NZ_BAAACM010000013.1"/>
</dbReference>
<sequence>MKGKIIDYNYFEAFVALEDDTVVKVPLTQVSDYLSVGAVVNLDSNNLSCSTSNKPKLTQDKIVDFF</sequence>
<proteinExistence type="predicted"/>
<protein>
    <submittedName>
        <fullName evidence="1">Uncharacterized protein</fullName>
    </submittedName>
</protein>
<gene>
    <name evidence="1" type="ORF">NE398_03915</name>
</gene>
<evidence type="ECO:0000313" key="2">
    <source>
        <dbReference type="Proteomes" id="UP001141183"/>
    </source>
</evidence>
<dbReference type="EMBL" id="JAMRYU010000003">
    <property type="protein sequence ID" value="MDC4239314.1"/>
    <property type="molecule type" value="Genomic_DNA"/>
</dbReference>
<dbReference type="GeneID" id="93043536"/>
<dbReference type="Proteomes" id="UP001141183">
    <property type="component" value="Unassembled WGS sequence"/>
</dbReference>
<accession>A0A9X3XKG7</accession>